<protein>
    <submittedName>
        <fullName evidence="1">Uncharacterized protein</fullName>
    </submittedName>
</protein>
<proteinExistence type="predicted"/>
<reference evidence="1 2" key="1">
    <citation type="submission" date="2014-04" db="EMBL/GenBank/DDBJ databases">
        <title>Genome evolution of avian class.</title>
        <authorList>
            <person name="Zhang G."/>
            <person name="Li C."/>
        </authorList>
    </citation>
    <scope>NUCLEOTIDE SEQUENCE [LARGE SCALE GENOMIC DNA]</scope>
    <source>
        <strain evidence="1">BGI_N300</strain>
    </source>
</reference>
<feature type="non-terminal residue" evidence="1">
    <location>
        <position position="1"/>
    </location>
</feature>
<evidence type="ECO:0000313" key="2">
    <source>
        <dbReference type="Proteomes" id="UP000054308"/>
    </source>
</evidence>
<keyword evidence="2" id="KW-1185">Reference proteome</keyword>
<feature type="non-terminal residue" evidence="1">
    <location>
        <position position="62"/>
    </location>
</feature>
<dbReference type="Proteomes" id="UP000054308">
    <property type="component" value="Unassembled WGS sequence"/>
</dbReference>
<gene>
    <name evidence="1" type="ORF">N300_04472</name>
</gene>
<evidence type="ECO:0000313" key="1">
    <source>
        <dbReference type="EMBL" id="KFO95373.1"/>
    </source>
</evidence>
<sequence length="62" mass="7034">HCETCAATLNRNILCQDIWPPKAPLNNFTTITTRELQTSDFSPSPLNLKDVFLFALFAAEFF</sequence>
<name>A0A091HGJ9_CALAN</name>
<dbReference type="AlphaFoldDB" id="A0A091HGJ9"/>
<dbReference type="EMBL" id="KL217463">
    <property type="protein sequence ID" value="KFO95373.1"/>
    <property type="molecule type" value="Genomic_DNA"/>
</dbReference>
<accession>A0A091HGJ9</accession>
<organism evidence="1 2">
    <name type="scientific">Calypte anna</name>
    <name type="common">Anna's hummingbird</name>
    <name type="synonym">Archilochus anna</name>
    <dbReference type="NCBI Taxonomy" id="9244"/>
    <lineage>
        <taxon>Eukaryota</taxon>
        <taxon>Metazoa</taxon>
        <taxon>Chordata</taxon>
        <taxon>Craniata</taxon>
        <taxon>Vertebrata</taxon>
        <taxon>Euteleostomi</taxon>
        <taxon>Archelosauria</taxon>
        <taxon>Archosauria</taxon>
        <taxon>Dinosauria</taxon>
        <taxon>Saurischia</taxon>
        <taxon>Theropoda</taxon>
        <taxon>Coelurosauria</taxon>
        <taxon>Aves</taxon>
        <taxon>Neognathae</taxon>
        <taxon>Neoaves</taxon>
        <taxon>Strisores</taxon>
        <taxon>Apodiformes</taxon>
        <taxon>Trochilidae</taxon>
        <taxon>Calypte</taxon>
    </lineage>
</organism>